<dbReference type="PANTHER" id="PTHR12658:SF0">
    <property type="entry name" value="TUBULIN-SPECIFIC CHAPERONE D"/>
    <property type="match status" value="1"/>
</dbReference>
<organism evidence="7 8">
    <name type="scientific">Sinocyclocheilus rhinocerous</name>
    <dbReference type="NCBI Taxonomy" id="307959"/>
    <lineage>
        <taxon>Eukaryota</taxon>
        <taxon>Metazoa</taxon>
        <taxon>Chordata</taxon>
        <taxon>Craniata</taxon>
        <taxon>Vertebrata</taxon>
        <taxon>Euteleostomi</taxon>
        <taxon>Actinopterygii</taxon>
        <taxon>Neopterygii</taxon>
        <taxon>Teleostei</taxon>
        <taxon>Ostariophysi</taxon>
        <taxon>Cypriniformes</taxon>
        <taxon>Cyprinidae</taxon>
        <taxon>Cyprininae</taxon>
        <taxon>Sinocyclocheilus</taxon>
    </lineage>
</organism>
<dbReference type="InterPro" id="IPR011989">
    <property type="entry name" value="ARM-like"/>
</dbReference>
<keyword evidence="3" id="KW-0143">Chaperone</keyword>
<keyword evidence="4" id="KW-0812">Transmembrane</keyword>
<dbReference type="PANTHER" id="PTHR12658">
    <property type="entry name" value="BETA-TUBULIN COFACTOR D"/>
    <property type="match status" value="1"/>
</dbReference>
<feature type="domain" description="Tubulin-folding cofactor D ARM repeats" evidence="6">
    <location>
        <begin position="240"/>
        <end position="452"/>
    </location>
</feature>
<name>A0A673FMV6_9TELE</name>
<dbReference type="GO" id="GO:0000226">
    <property type="term" value="P:microtubule cytoskeleton organization"/>
    <property type="evidence" value="ECO:0007669"/>
    <property type="project" value="TreeGrafter"/>
</dbReference>
<dbReference type="GO" id="GO:0007023">
    <property type="term" value="P:post-chaperonin tubulin folding pathway"/>
    <property type="evidence" value="ECO:0007669"/>
    <property type="project" value="InterPro"/>
</dbReference>
<dbReference type="Pfam" id="PF12612">
    <property type="entry name" value="TFCD_C"/>
    <property type="match status" value="1"/>
</dbReference>
<dbReference type="GO" id="GO:0034333">
    <property type="term" value="P:adherens junction assembly"/>
    <property type="evidence" value="ECO:0007669"/>
    <property type="project" value="TreeGrafter"/>
</dbReference>
<dbReference type="Ensembl" id="ENSSRHT00000002149.1">
    <property type="protein sequence ID" value="ENSSRHP00000002067.1"/>
    <property type="gene ID" value="ENSSRHG00000001232.1"/>
</dbReference>
<keyword evidence="4" id="KW-0472">Membrane</keyword>
<dbReference type="InterPro" id="IPR016024">
    <property type="entry name" value="ARM-type_fold"/>
</dbReference>
<comment type="similarity">
    <text evidence="1">Belongs to the TBCD family.</text>
</comment>
<reference evidence="7" key="2">
    <citation type="submission" date="2025-09" db="UniProtKB">
        <authorList>
            <consortium name="Ensembl"/>
        </authorList>
    </citation>
    <scope>IDENTIFICATION</scope>
</reference>
<dbReference type="GO" id="GO:0007021">
    <property type="term" value="P:tubulin complex assembly"/>
    <property type="evidence" value="ECO:0007669"/>
    <property type="project" value="InterPro"/>
</dbReference>
<evidence type="ECO:0000256" key="3">
    <source>
        <dbReference type="ARBA" id="ARBA00023186"/>
    </source>
</evidence>
<reference evidence="7" key="1">
    <citation type="submission" date="2025-08" db="UniProtKB">
        <authorList>
            <consortium name="Ensembl"/>
        </authorList>
    </citation>
    <scope>IDENTIFICATION</scope>
</reference>
<feature type="transmembrane region" description="Helical" evidence="4">
    <location>
        <begin position="843"/>
        <end position="863"/>
    </location>
</feature>
<evidence type="ECO:0000256" key="1">
    <source>
        <dbReference type="ARBA" id="ARBA00006853"/>
    </source>
</evidence>
<dbReference type="GO" id="GO:0016328">
    <property type="term" value="C:lateral plasma membrane"/>
    <property type="evidence" value="ECO:0007669"/>
    <property type="project" value="TreeGrafter"/>
</dbReference>
<proteinExistence type="inferred from homology"/>
<feature type="transmembrane region" description="Helical" evidence="4">
    <location>
        <begin position="105"/>
        <end position="124"/>
    </location>
</feature>
<sequence>MSVMEGVCNGEEPELVAQACVLSELSESDETRAFISSLPDIHHDTVSREATIEKFLVIMDPYQEQPHLLDPLRFLYIISKARWCYKIFMQLFPHKVSEVHVVYHYFYFMNNFSVLQIIYIYIYFKFYLTLLMCPYDLFLLQSFLRVSDKSWDAASVLVSKFVTRPDVKQKCLGDFLDWCLTTVSQTSKMTMEGNVTLDGALQSLAQLFKHGKRDDFLQYAPTVLQCLNQKRIAEINQATLCKLGVKVVQRICLSFLKPRLAKWRYQRGSRSLTVNLAQSSVTGSVEATKPDLESVSQEKDYDMPQEVKKITIVRWSSAKGIGRVTGRLPKELADDVVESVLECFSFLETDNAWHGGCLALAELGRRGLLLPSRLSDVVPVILKALTYDEKRDAACYVCWAFARAYDPSELKPYVNQISRALVIATVFDRNVTCRKVASVIILSPQGTFPHGIDILTAVDYFTVGNLNNYLTISVYIAGFEEYTKPLIGHLAAMKGDLATKALHNLTVRAPEYMANTVLPQLLPMATGMDLLFIYTALSNRSRGLCRTLIILRSGASSRTHLMAEGVCGLIEKLSLSKMPFEDDPVISDIFLCACVSLKAVGQSRCSSDSSLSFCFRVRVAAMSSHMDVTLLVVASAPELLSSDLVQHMMCCLAQQAAEKIDCNGAHAGTGFLCLLHSTDPAVPHIPHREELLSIFPPETGNSLNWNAASQAFPHITQLLRLHQYQYHTLLGLTVSVSGLTESTVRYSSQSLFEYLKSIQQDVTALQQFGDTLLRIFRDDLRNDRISVPLLKMVVQLLANSCFDLFAGEESHPFCGELLSLCKEEIKKSKDVQKLLSSIRYGSMTSWVSTLEIIKIFIIIVNIFKIHLIKYHMFC</sequence>
<dbReference type="Proteomes" id="UP000472270">
    <property type="component" value="Unassembled WGS sequence"/>
</dbReference>
<evidence type="ECO:0000259" key="6">
    <source>
        <dbReference type="Pfam" id="PF25767"/>
    </source>
</evidence>
<dbReference type="Pfam" id="PF23579">
    <property type="entry name" value="ARM_TBCD"/>
    <property type="match status" value="1"/>
</dbReference>
<evidence type="ECO:0000256" key="4">
    <source>
        <dbReference type="SAM" id="Phobius"/>
    </source>
</evidence>
<dbReference type="InterPro" id="IPR033162">
    <property type="entry name" value="TBCD"/>
</dbReference>
<dbReference type="Gene3D" id="1.25.10.10">
    <property type="entry name" value="Leucine-rich Repeat Variant"/>
    <property type="match status" value="1"/>
</dbReference>
<evidence type="ECO:0000313" key="8">
    <source>
        <dbReference type="Proteomes" id="UP000472270"/>
    </source>
</evidence>
<dbReference type="AlphaFoldDB" id="A0A673FMV6"/>
<dbReference type="SUPFAM" id="SSF48371">
    <property type="entry name" value="ARM repeat"/>
    <property type="match status" value="1"/>
</dbReference>
<evidence type="ECO:0000259" key="5">
    <source>
        <dbReference type="Pfam" id="PF12612"/>
    </source>
</evidence>
<dbReference type="GO" id="GO:0048487">
    <property type="term" value="F:beta-tubulin binding"/>
    <property type="evidence" value="ECO:0007669"/>
    <property type="project" value="InterPro"/>
</dbReference>
<dbReference type="Pfam" id="PF25767">
    <property type="entry name" value="ARM_TBCD_2nd"/>
    <property type="match status" value="1"/>
</dbReference>
<keyword evidence="4" id="KW-1133">Transmembrane helix</keyword>
<dbReference type="InterPro" id="IPR022577">
    <property type="entry name" value="TBCD_C"/>
</dbReference>
<keyword evidence="8" id="KW-1185">Reference proteome</keyword>
<evidence type="ECO:0000256" key="2">
    <source>
        <dbReference type="ARBA" id="ARBA00015003"/>
    </source>
</evidence>
<protein>
    <recommendedName>
        <fullName evidence="2">Tubulin-specific chaperone D</fullName>
    </recommendedName>
</protein>
<dbReference type="GO" id="GO:0005096">
    <property type="term" value="F:GTPase activator activity"/>
    <property type="evidence" value="ECO:0007669"/>
    <property type="project" value="InterPro"/>
</dbReference>
<feature type="domain" description="Tubulin-folding cofactor D C-terminal" evidence="5">
    <location>
        <begin position="646"/>
        <end position="833"/>
    </location>
</feature>
<accession>A0A673FMV6</accession>
<dbReference type="GO" id="GO:0070830">
    <property type="term" value="P:bicellular tight junction assembly"/>
    <property type="evidence" value="ECO:0007669"/>
    <property type="project" value="TreeGrafter"/>
</dbReference>
<evidence type="ECO:0000313" key="7">
    <source>
        <dbReference type="Ensembl" id="ENSSRHP00000002067.1"/>
    </source>
</evidence>
<dbReference type="InterPro" id="IPR058033">
    <property type="entry name" value="ARM_TBCD_2nd"/>
</dbReference>